<dbReference type="AlphaFoldDB" id="A0A1H8UIE4"/>
<dbReference type="EMBL" id="FODV01000011">
    <property type="protein sequence ID" value="SEP02388.1"/>
    <property type="molecule type" value="Genomic_DNA"/>
</dbReference>
<evidence type="ECO:0000313" key="2">
    <source>
        <dbReference type="Proteomes" id="UP000199126"/>
    </source>
</evidence>
<organism evidence="1 2">
    <name type="scientific">Halogranum amylolyticum</name>
    <dbReference type="NCBI Taxonomy" id="660520"/>
    <lineage>
        <taxon>Archaea</taxon>
        <taxon>Methanobacteriati</taxon>
        <taxon>Methanobacteriota</taxon>
        <taxon>Stenosarchaea group</taxon>
        <taxon>Halobacteria</taxon>
        <taxon>Halobacteriales</taxon>
        <taxon>Haloferacaceae</taxon>
    </lineage>
</organism>
<dbReference type="Proteomes" id="UP000199126">
    <property type="component" value="Unassembled WGS sequence"/>
</dbReference>
<name>A0A1H8UIE4_9EURY</name>
<proteinExistence type="predicted"/>
<protein>
    <submittedName>
        <fullName evidence="1">Uncharacterized protein</fullName>
    </submittedName>
</protein>
<accession>A0A1H8UIE4</accession>
<gene>
    <name evidence="1" type="ORF">SAMN04487948_11115</name>
</gene>
<reference evidence="2" key="1">
    <citation type="submission" date="2016-10" db="EMBL/GenBank/DDBJ databases">
        <authorList>
            <person name="Varghese N."/>
            <person name="Submissions S."/>
        </authorList>
    </citation>
    <scope>NUCLEOTIDE SEQUENCE [LARGE SCALE GENOMIC DNA]</scope>
    <source>
        <strain evidence="2">CGMCC 1.10121</strain>
    </source>
</reference>
<sequence length="141" mass="15592">MSQGQPPMREVAQRAFAREFNAATYTFREDDDERAPIYALLPTGAKANHVFIVGKLTKTEDAGNDNEYWQEQIVDPMGTVFVYAGQYQPEAASMLRETEPPAFVAVVGKPRVPTKPTTELSTFHSALSIWPSSTPTLLIDG</sequence>
<evidence type="ECO:0000313" key="1">
    <source>
        <dbReference type="EMBL" id="SEP02388.1"/>
    </source>
</evidence>
<keyword evidence="2" id="KW-1185">Reference proteome</keyword>